<dbReference type="SUPFAM" id="SSF54631">
    <property type="entry name" value="CBS-domain pair"/>
    <property type="match status" value="1"/>
</dbReference>
<evidence type="ECO:0000256" key="1">
    <source>
        <dbReference type="ARBA" id="ARBA00023122"/>
    </source>
</evidence>
<dbReference type="AlphaFoldDB" id="A0A1W1HJ89"/>
<organism evidence="4 5">
    <name type="scientific">Desulfamplus magnetovallimortis</name>
    <dbReference type="NCBI Taxonomy" id="1246637"/>
    <lineage>
        <taxon>Bacteria</taxon>
        <taxon>Pseudomonadati</taxon>
        <taxon>Thermodesulfobacteriota</taxon>
        <taxon>Desulfobacteria</taxon>
        <taxon>Desulfobacterales</taxon>
        <taxon>Desulfobacteraceae</taxon>
        <taxon>Desulfamplus</taxon>
    </lineage>
</organism>
<gene>
    <name evidence="4" type="primary">acuB</name>
    <name evidence="4" type="ORF">MTBBW1_750045</name>
</gene>
<dbReference type="STRING" id="1246637.MTBBW1_750045"/>
<dbReference type="RefSeq" id="WP_080802413.1">
    <property type="nucleotide sequence ID" value="NZ_LT828543.1"/>
</dbReference>
<protein>
    <submittedName>
        <fullName evidence="4">AcuB3</fullName>
    </submittedName>
</protein>
<proteinExistence type="predicted"/>
<keyword evidence="5" id="KW-1185">Reference proteome</keyword>
<name>A0A1W1HJ89_9BACT</name>
<dbReference type="Gene3D" id="3.10.580.10">
    <property type="entry name" value="CBS-domain"/>
    <property type="match status" value="1"/>
</dbReference>
<evidence type="ECO:0000259" key="3">
    <source>
        <dbReference type="PROSITE" id="PS51371"/>
    </source>
</evidence>
<dbReference type="OrthoDB" id="9802114at2"/>
<evidence type="ECO:0000313" key="4">
    <source>
        <dbReference type="EMBL" id="SLM32524.1"/>
    </source>
</evidence>
<dbReference type="InterPro" id="IPR046342">
    <property type="entry name" value="CBS_dom_sf"/>
</dbReference>
<reference evidence="4 5" key="1">
    <citation type="submission" date="2017-03" db="EMBL/GenBank/DDBJ databases">
        <authorList>
            <person name="Afonso C.L."/>
            <person name="Miller P.J."/>
            <person name="Scott M.A."/>
            <person name="Spackman E."/>
            <person name="Goraichik I."/>
            <person name="Dimitrov K.M."/>
            <person name="Suarez D.L."/>
            <person name="Swayne D.E."/>
        </authorList>
    </citation>
    <scope>NUCLEOTIDE SEQUENCE [LARGE SCALE GENOMIC DNA]</scope>
    <source>
        <strain evidence="4">PRJEB14757</strain>
    </source>
</reference>
<evidence type="ECO:0000313" key="5">
    <source>
        <dbReference type="Proteomes" id="UP000191931"/>
    </source>
</evidence>
<accession>A0A1W1HJ89</accession>
<dbReference type="EMBL" id="FWEV01000320">
    <property type="protein sequence ID" value="SLM32524.1"/>
    <property type="molecule type" value="Genomic_DNA"/>
</dbReference>
<keyword evidence="1 2" id="KW-0129">CBS domain</keyword>
<dbReference type="PANTHER" id="PTHR43080:SF2">
    <property type="entry name" value="CBS DOMAIN-CONTAINING PROTEIN"/>
    <property type="match status" value="1"/>
</dbReference>
<dbReference type="InterPro" id="IPR051257">
    <property type="entry name" value="Diverse_CBS-Domain"/>
</dbReference>
<dbReference type="Proteomes" id="UP000191931">
    <property type="component" value="Unassembled WGS sequence"/>
</dbReference>
<evidence type="ECO:0000256" key="2">
    <source>
        <dbReference type="PROSITE-ProRule" id="PRU00703"/>
    </source>
</evidence>
<dbReference type="SMART" id="SM00116">
    <property type="entry name" value="CBS"/>
    <property type="match status" value="2"/>
</dbReference>
<dbReference type="PANTHER" id="PTHR43080">
    <property type="entry name" value="CBS DOMAIN-CONTAINING PROTEIN CBSX3, MITOCHONDRIAL"/>
    <property type="match status" value="1"/>
</dbReference>
<dbReference type="CDD" id="cd04584">
    <property type="entry name" value="CBS_pair_AcuB_like"/>
    <property type="match status" value="1"/>
</dbReference>
<dbReference type="InterPro" id="IPR000644">
    <property type="entry name" value="CBS_dom"/>
</dbReference>
<dbReference type="PROSITE" id="PS51371">
    <property type="entry name" value="CBS"/>
    <property type="match status" value="2"/>
</dbReference>
<sequence length="225" mass="24943">MLINEWMSRGVITIKNSDSLNDAMRIFQKKMISMLPVLSRGSLVGIVTDGDIKKAMPSDATTLDKYEIRSLMDSVKIESVMSKPVITIGKNHTVDEAAVIMLSKGISGMPVVNGMDDIEGIITKSDVFRCLVSFTGAAHAGQIFAFRIKDMPGIIKTITDVIRMGGGRLSSILTSYDDVEDGFRKVFIHSFDIPEANFDNVVEQLRESAQMLYLADQTRNIRKLF</sequence>
<dbReference type="Pfam" id="PF00571">
    <property type="entry name" value="CBS"/>
    <property type="match status" value="2"/>
</dbReference>
<feature type="domain" description="CBS" evidence="3">
    <location>
        <begin position="81"/>
        <end position="141"/>
    </location>
</feature>
<feature type="domain" description="CBS" evidence="3">
    <location>
        <begin position="7"/>
        <end position="62"/>
    </location>
</feature>